<dbReference type="GO" id="GO:0005524">
    <property type="term" value="F:ATP binding"/>
    <property type="evidence" value="ECO:0007669"/>
    <property type="project" value="UniProtKB-UniRule"/>
</dbReference>
<comment type="similarity">
    <text evidence="4 19">Belongs to the MurCDEF family.</text>
</comment>
<dbReference type="InterPro" id="IPR018109">
    <property type="entry name" value="Folylpolyglutamate_synth_CS"/>
</dbReference>
<dbReference type="InterPro" id="IPR036615">
    <property type="entry name" value="Mur_ligase_C_dom_sf"/>
</dbReference>
<dbReference type="Proteomes" id="UP000730862">
    <property type="component" value="Unassembled WGS sequence"/>
</dbReference>
<dbReference type="InterPro" id="IPR013221">
    <property type="entry name" value="Mur_ligase_cen"/>
</dbReference>
<accession>A0A233V4U2</accession>
<keyword evidence="14 19" id="KW-0131">Cell cycle</keyword>
<dbReference type="InterPro" id="IPR036565">
    <property type="entry name" value="Mur-like_cat_sf"/>
</dbReference>
<dbReference type="PANTHER" id="PTHR43692">
    <property type="entry name" value="UDP-N-ACETYLMURAMOYLALANINE--D-GLUTAMATE LIGASE"/>
    <property type="match status" value="1"/>
</dbReference>
<keyword evidence="7 19" id="KW-0963">Cytoplasm</keyword>
<dbReference type="AlphaFoldDB" id="A0A233V4U2"/>
<dbReference type="Pfam" id="PF08245">
    <property type="entry name" value="Mur_ligase_M"/>
    <property type="match status" value="1"/>
</dbReference>
<dbReference type="PROSITE" id="PS01011">
    <property type="entry name" value="FOLYLPOLYGLU_SYNT_1"/>
    <property type="match status" value="1"/>
</dbReference>
<dbReference type="GO" id="GO:0051301">
    <property type="term" value="P:cell division"/>
    <property type="evidence" value="ECO:0007669"/>
    <property type="project" value="UniProtKB-KW"/>
</dbReference>
<dbReference type="Proteomes" id="UP000215413">
    <property type="component" value="Unassembled WGS sequence"/>
</dbReference>
<protein>
    <recommendedName>
        <fullName evidence="6 19">UDP-N-acetylmuramoylalanine--D-glutamate ligase</fullName>
        <ecNumber evidence="5 19">6.3.2.9</ecNumber>
    </recommendedName>
    <alternativeName>
        <fullName evidence="17 19">D-glutamic acid-adding enzyme</fullName>
    </alternativeName>
    <alternativeName>
        <fullName evidence="16 19">UDP-N-acetylmuramoyl-L-alanyl-D-glutamate synthetase</fullName>
    </alternativeName>
</protein>
<dbReference type="RefSeq" id="WP_094205545.1">
    <property type="nucleotide sequence ID" value="NZ_JAHAIK010000003.1"/>
</dbReference>
<evidence type="ECO:0000256" key="9">
    <source>
        <dbReference type="ARBA" id="ARBA00022618"/>
    </source>
</evidence>
<evidence type="ECO:0000256" key="16">
    <source>
        <dbReference type="ARBA" id="ARBA00030398"/>
    </source>
</evidence>
<evidence type="ECO:0000313" key="25">
    <source>
        <dbReference type="Proteomes" id="UP000215413"/>
    </source>
</evidence>
<feature type="domain" description="Mur ligase C-terminal" evidence="21">
    <location>
        <begin position="302"/>
        <end position="415"/>
    </location>
</feature>
<evidence type="ECO:0000256" key="7">
    <source>
        <dbReference type="ARBA" id="ARBA00022490"/>
    </source>
</evidence>
<reference evidence="23" key="3">
    <citation type="submission" date="2021-02" db="EMBL/GenBank/DDBJ databases">
        <title>Infant gut strain persistence is associated with maternal origin, phylogeny, and functional potential including surface adhesion and iron acquisition.</title>
        <authorList>
            <person name="Lou Y.C."/>
        </authorList>
    </citation>
    <scope>NUCLEOTIDE SEQUENCE</scope>
    <source>
        <strain evidence="23">L3_058_000G1_dasL3_058_000G1_concoct_72</strain>
    </source>
</reference>
<dbReference type="Pfam" id="PF02875">
    <property type="entry name" value="Mur_ligase_C"/>
    <property type="match status" value="1"/>
</dbReference>
<dbReference type="GO" id="GO:0005737">
    <property type="term" value="C:cytoplasm"/>
    <property type="evidence" value="ECO:0007669"/>
    <property type="project" value="UniProtKB-SubCell"/>
</dbReference>
<dbReference type="HAMAP" id="MF_00639">
    <property type="entry name" value="MurD"/>
    <property type="match status" value="1"/>
</dbReference>
<evidence type="ECO:0000256" key="13">
    <source>
        <dbReference type="ARBA" id="ARBA00022984"/>
    </source>
</evidence>
<comment type="caution">
    <text evidence="24">The sequence shown here is derived from an EMBL/GenBank/DDBJ whole genome shotgun (WGS) entry which is preliminary data.</text>
</comment>
<dbReference type="UniPathway" id="UPA00219"/>
<dbReference type="GO" id="GO:0009252">
    <property type="term" value="P:peptidoglycan biosynthetic process"/>
    <property type="evidence" value="ECO:0007669"/>
    <property type="project" value="UniProtKB-UniRule"/>
</dbReference>
<evidence type="ECO:0000256" key="1">
    <source>
        <dbReference type="ARBA" id="ARBA00002734"/>
    </source>
</evidence>
<dbReference type="Gene3D" id="3.40.50.720">
    <property type="entry name" value="NAD(P)-binding Rossmann-like Domain"/>
    <property type="match status" value="1"/>
</dbReference>
<organism evidence="24 25">
    <name type="scientific">Finegoldia magna</name>
    <name type="common">Peptostreptococcus magnus</name>
    <dbReference type="NCBI Taxonomy" id="1260"/>
    <lineage>
        <taxon>Bacteria</taxon>
        <taxon>Bacillati</taxon>
        <taxon>Bacillota</taxon>
        <taxon>Tissierellia</taxon>
        <taxon>Tissierellales</taxon>
        <taxon>Peptoniphilaceae</taxon>
        <taxon>Finegoldia</taxon>
    </lineage>
</organism>
<dbReference type="EMBL" id="NDYC01000019">
    <property type="protein sequence ID" value="OXZ27414.1"/>
    <property type="molecule type" value="Genomic_DNA"/>
</dbReference>
<evidence type="ECO:0000256" key="11">
    <source>
        <dbReference type="ARBA" id="ARBA00022840"/>
    </source>
</evidence>
<keyword evidence="11 19" id="KW-0067">ATP-binding</keyword>
<dbReference type="EMBL" id="JAHAIK010000003">
    <property type="protein sequence ID" value="MBS5964287.1"/>
    <property type="molecule type" value="Genomic_DNA"/>
</dbReference>
<evidence type="ECO:0000256" key="14">
    <source>
        <dbReference type="ARBA" id="ARBA00023306"/>
    </source>
</evidence>
<dbReference type="InterPro" id="IPR004101">
    <property type="entry name" value="Mur_ligase_C"/>
</dbReference>
<keyword evidence="12 19" id="KW-0133">Cell shape</keyword>
<evidence type="ECO:0000313" key="24">
    <source>
        <dbReference type="EMBL" id="OXZ27414.1"/>
    </source>
</evidence>
<keyword evidence="15 19" id="KW-0961">Cell wall biogenesis/degradation</keyword>
<dbReference type="Pfam" id="PF21799">
    <property type="entry name" value="MurD-like_N"/>
    <property type="match status" value="1"/>
</dbReference>
<dbReference type="InterPro" id="IPR005762">
    <property type="entry name" value="MurD"/>
</dbReference>
<dbReference type="SUPFAM" id="SSF53244">
    <property type="entry name" value="MurD-like peptide ligases, peptide-binding domain"/>
    <property type="match status" value="1"/>
</dbReference>
<dbReference type="Gene3D" id="3.90.190.20">
    <property type="entry name" value="Mur ligase, C-terminal domain"/>
    <property type="match status" value="1"/>
</dbReference>
<keyword evidence="8 19" id="KW-0436">Ligase</keyword>
<gene>
    <name evidence="19 23" type="primary">murD</name>
    <name evidence="24" type="ORF">B9N49_03545</name>
    <name evidence="23" type="ORF">KIA07_01290</name>
</gene>
<reference evidence="25" key="2">
    <citation type="submission" date="2017-04" db="EMBL/GenBank/DDBJ databases">
        <title>Finegoldia magna isolated from orthopedic joint implant-associated infections.</title>
        <authorList>
            <person name="Bjorklund S."/>
            <person name="Bruggemann H."/>
            <person name="Jensen A."/>
            <person name="Hellmark B."/>
            <person name="Soderquist B."/>
        </authorList>
    </citation>
    <scope>NUCLEOTIDE SEQUENCE [LARGE SCALE GENOMIC DNA]</scope>
    <source>
        <strain evidence="25">CCUG 54800</strain>
    </source>
</reference>
<evidence type="ECO:0000256" key="20">
    <source>
        <dbReference type="RuleBase" id="RU003664"/>
    </source>
</evidence>
<name>A0A233V4U2_FINMA</name>
<comment type="pathway">
    <text evidence="3 19 20">Cell wall biogenesis; peptidoglycan biosynthesis.</text>
</comment>
<evidence type="ECO:0000259" key="21">
    <source>
        <dbReference type="Pfam" id="PF02875"/>
    </source>
</evidence>
<reference evidence="24" key="1">
    <citation type="journal article" date="2017" name="J. Clin. Microbiol.">
        <title>Finegoldia magna Isolated from Orthopedic Joint Implant-Associated Infections.</title>
        <authorList>
            <person name="Soderquist B."/>
            <person name="Bjorklund S."/>
            <person name="Hellmark B."/>
            <person name="Jensen A."/>
            <person name="Bruggemann H."/>
        </authorList>
    </citation>
    <scope>NUCLEOTIDE SEQUENCE</scope>
    <source>
        <strain evidence="24">CCUG 54800</strain>
    </source>
</reference>
<feature type="binding site" evidence="19">
    <location>
        <begin position="105"/>
        <end position="111"/>
    </location>
    <ligand>
        <name>ATP</name>
        <dbReference type="ChEBI" id="CHEBI:30616"/>
    </ligand>
</feature>
<dbReference type="GO" id="GO:0071555">
    <property type="term" value="P:cell wall organization"/>
    <property type="evidence" value="ECO:0007669"/>
    <property type="project" value="UniProtKB-KW"/>
</dbReference>
<dbReference type="GO" id="GO:0004326">
    <property type="term" value="F:tetrahydrofolylpolyglutamate synthase activity"/>
    <property type="evidence" value="ECO:0007669"/>
    <property type="project" value="InterPro"/>
</dbReference>
<evidence type="ECO:0000256" key="17">
    <source>
        <dbReference type="ARBA" id="ARBA00032324"/>
    </source>
</evidence>
<proteinExistence type="inferred from homology"/>
<feature type="domain" description="Mur ligase central" evidence="22">
    <location>
        <begin position="103"/>
        <end position="279"/>
    </location>
</feature>
<evidence type="ECO:0000313" key="23">
    <source>
        <dbReference type="EMBL" id="MBS5964287.1"/>
    </source>
</evidence>
<sequence>MKKILVFGLARTGISALKTLKLKGYDLGAIDDNIDEEKTKILNELDVQIETIDNIGKYDIILKSPGIRMDNPVILKANELNIEVVSDLELAQRIFEDIKIVAITGTNGKTTTTSLMTKMLNDSGRKAISIGNIGVGMLWEIYNSDKDTYFVIECSSFQLESTKNFKPQYSCIINITPDHIDWHGSMQNYVNAKRNVLKNQDENCYTVLNVDDEYYEECKNFTKSNVYDVSTSTDVKKGSFIKDDSIYFSDSDCNKIIDLKDVKLIGYHNYQNVLFCVTLAKLIGINDDSIRQTLMSFSGVEHRLEFVRELSGVKYYNDSKGTNVDASVKAIESFDKNVIILAGGYDKKVSLDNFFIAGKDKFKALILMGQTRDLFEKKAREYGFENIFLVDDMKQAITQANKIAESGDVVLLSPASASWGMYNNYEERGNEFKELVNNLRG</sequence>
<keyword evidence="10 19" id="KW-0547">Nucleotide-binding</keyword>
<evidence type="ECO:0000259" key="22">
    <source>
        <dbReference type="Pfam" id="PF08245"/>
    </source>
</evidence>
<evidence type="ECO:0000256" key="5">
    <source>
        <dbReference type="ARBA" id="ARBA00012212"/>
    </source>
</evidence>
<evidence type="ECO:0000256" key="3">
    <source>
        <dbReference type="ARBA" id="ARBA00004752"/>
    </source>
</evidence>
<dbReference type="GO" id="GO:0008360">
    <property type="term" value="P:regulation of cell shape"/>
    <property type="evidence" value="ECO:0007669"/>
    <property type="project" value="UniProtKB-KW"/>
</dbReference>
<dbReference type="PANTHER" id="PTHR43692:SF1">
    <property type="entry name" value="UDP-N-ACETYLMURAMOYLALANINE--D-GLUTAMATE LIGASE"/>
    <property type="match status" value="1"/>
</dbReference>
<dbReference type="NCBIfam" id="TIGR01087">
    <property type="entry name" value="murD"/>
    <property type="match status" value="1"/>
</dbReference>
<dbReference type="SUPFAM" id="SSF53623">
    <property type="entry name" value="MurD-like peptide ligases, catalytic domain"/>
    <property type="match status" value="1"/>
</dbReference>
<evidence type="ECO:0000256" key="2">
    <source>
        <dbReference type="ARBA" id="ARBA00004496"/>
    </source>
</evidence>
<evidence type="ECO:0000256" key="6">
    <source>
        <dbReference type="ARBA" id="ARBA00015655"/>
    </source>
</evidence>
<evidence type="ECO:0000256" key="19">
    <source>
        <dbReference type="HAMAP-Rule" id="MF_00639"/>
    </source>
</evidence>
<evidence type="ECO:0000256" key="8">
    <source>
        <dbReference type="ARBA" id="ARBA00022598"/>
    </source>
</evidence>
<keyword evidence="9 19" id="KW-0132">Cell division</keyword>
<evidence type="ECO:0000256" key="12">
    <source>
        <dbReference type="ARBA" id="ARBA00022960"/>
    </source>
</evidence>
<dbReference type="Gene3D" id="3.40.1190.10">
    <property type="entry name" value="Mur-like, catalytic domain"/>
    <property type="match status" value="1"/>
</dbReference>
<comment type="catalytic activity">
    <reaction evidence="18 19 20">
        <text>UDP-N-acetyl-alpha-D-muramoyl-L-alanine + D-glutamate + ATP = UDP-N-acetyl-alpha-D-muramoyl-L-alanyl-D-glutamate + ADP + phosphate + H(+)</text>
        <dbReference type="Rhea" id="RHEA:16429"/>
        <dbReference type="ChEBI" id="CHEBI:15378"/>
        <dbReference type="ChEBI" id="CHEBI:29986"/>
        <dbReference type="ChEBI" id="CHEBI:30616"/>
        <dbReference type="ChEBI" id="CHEBI:43474"/>
        <dbReference type="ChEBI" id="CHEBI:83898"/>
        <dbReference type="ChEBI" id="CHEBI:83900"/>
        <dbReference type="ChEBI" id="CHEBI:456216"/>
        <dbReference type="EC" id="6.3.2.9"/>
    </reaction>
</comment>
<comment type="subcellular location">
    <subcellularLocation>
        <location evidence="2 19 20">Cytoplasm</location>
    </subcellularLocation>
</comment>
<evidence type="ECO:0000256" key="18">
    <source>
        <dbReference type="ARBA" id="ARBA00047632"/>
    </source>
</evidence>
<dbReference type="SUPFAM" id="SSF51984">
    <property type="entry name" value="MurCD N-terminal domain"/>
    <property type="match status" value="1"/>
</dbReference>
<dbReference type="EC" id="6.3.2.9" evidence="5 19"/>
<comment type="function">
    <text evidence="1 19 20">Cell wall formation. Catalyzes the addition of glutamate to the nucleotide precursor UDP-N-acetylmuramoyl-L-alanine (UMA).</text>
</comment>
<evidence type="ECO:0000256" key="10">
    <source>
        <dbReference type="ARBA" id="ARBA00022741"/>
    </source>
</evidence>
<keyword evidence="13 19" id="KW-0573">Peptidoglycan synthesis</keyword>
<dbReference type="GO" id="GO:0008764">
    <property type="term" value="F:UDP-N-acetylmuramoylalanine-D-glutamate ligase activity"/>
    <property type="evidence" value="ECO:0007669"/>
    <property type="project" value="UniProtKB-UniRule"/>
</dbReference>
<evidence type="ECO:0000256" key="15">
    <source>
        <dbReference type="ARBA" id="ARBA00023316"/>
    </source>
</evidence>
<evidence type="ECO:0000256" key="4">
    <source>
        <dbReference type="ARBA" id="ARBA00010416"/>
    </source>
</evidence>